<proteinExistence type="predicted"/>
<dbReference type="Proteomes" id="UP001403385">
    <property type="component" value="Unassembled WGS sequence"/>
</dbReference>
<name>A0AAW9RVA7_9BACT</name>
<evidence type="ECO:0000313" key="2">
    <source>
        <dbReference type="Proteomes" id="UP001403385"/>
    </source>
</evidence>
<organism evidence="1 2">
    <name type="scientific">Rapidithrix thailandica</name>
    <dbReference type="NCBI Taxonomy" id="413964"/>
    <lineage>
        <taxon>Bacteria</taxon>
        <taxon>Pseudomonadati</taxon>
        <taxon>Bacteroidota</taxon>
        <taxon>Cytophagia</taxon>
        <taxon>Cytophagales</taxon>
        <taxon>Flammeovirgaceae</taxon>
        <taxon>Rapidithrix</taxon>
    </lineage>
</organism>
<reference evidence="1 2" key="1">
    <citation type="submission" date="2024-04" db="EMBL/GenBank/DDBJ databases">
        <title>Novel genus in family Flammeovirgaceae.</title>
        <authorList>
            <person name="Nguyen T.H."/>
            <person name="Vuong T.Q."/>
            <person name="Le H."/>
            <person name="Kim S.-G."/>
        </authorList>
    </citation>
    <scope>NUCLEOTIDE SEQUENCE [LARGE SCALE GENOMIC DNA]</scope>
    <source>
        <strain evidence="1 2">JCM 23209</strain>
    </source>
</reference>
<dbReference type="EMBL" id="JBDKWZ010000002">
    <property type="protein sequence ID" value="MEN7547000.1"/>
    <property type="molecule type" value="Genomic_DNA"/>
</dbReference>
<dbReference type="AlphaFoldDB" id="A0AAW9RVA7"/>
<comment type="caution">
    <text evidence="1">The sequence shown here is derived from an EMBL/GenBank/DDBJ whole genome shotgun (WGS) entry which is preliminary data.</text>
</comment>
<accession>A0AAW9RVA7</accession>
<gene>
    <name evidence="1" type="ORF">AAG747_03725</name>
</gene>
<sequence>MCSPVKEVKYKIWYQDNDNGWVPGPSDYRMKIALKTDAKNLNQWVQNESKSDTVVSLELWESLQLHPQDWPLMTSREVYLRPGQVKVLFREQGILLLYYTSEVFH</sequence>
<keyword evidence="2" id="KW-1185">Reference proteome</keyword>
<dbReference type="RefSeq" id="WP_346819788.1">
    <property type="nucleotide sequence ID" value="NZ_JBDKWZ010000002.1"/>
</dbReference>
<evidence type="ECO:0000313" key="1">
    <source>
        <dbReference type="EMBL" id="MEN7547000.1"/>
    </source>
</evidence>
<protein>
    <submittedName>
        <fullName evidence="1">Uncharacterized protein</fullName>
    </submittedName>
</protein>